<dbReference type="Gramene" id="OE9A008862T1">
    <property type="protein sequence ID" value="OE9A008862C1"/>
    <property type="gene ID" value="OE9A008862"/>
</dbReference>
<dbReference type="EMBL" id="CACTIH010010107">
    <property type="protein sequence ID" value="CAA3033272.1"/>
    <property type="molecule type" value="Genomic_DNA"/>
</dbReference>
<gene>
    <name evidence="2" type="ORF">OLEA9_A008862</name>
</gene>
<reference evidence="2 3" key="1">
    <citation type="submission" date="2019-12" db="EMBL/GenBank/DDBJ databases">
        <authorList>
            <person name="Alioto T."/>
            <person name="Alioto T."/>
            <person name="Gomez Garrido J."/>
        </authorList>
    </citation>
    <scope>NUCLEOTIDE SEQUENCE [LARGE SCALE GENOMIC DNA]</scope>
</reference>
<keyword evidence="2" id="KW-0804">Transcription</keyword>
<sequence>MRIPADSKAQRHRSLPHPDLRSYETPLQIHGTLFLPMRAPSDPFPRKRNPSSRYDQVVQRLSTTMKTVAKGILKDHLVPVASIPTCSDSWNGFNNAGYKATFRPLKVPVLLTESTLFTPMKCLRRLQRDAILIPREVWSHHVRGASMQYSAQDHLLRPCNENQLKSNKEYGDGLYAVMALVRTDQEKARYTFLDDVDYLVEDNAMDDICLSPELDGASGMPHLNITANIDTTEKGDFKKNGTAMNSS</sequence>
<accession>A0A8S0VJY3</accession>
<keyword evidence="3" id="KW-1185">Reference proteome</keyword>
<name>A0A8S0VJY3_OLEEU</name>
<feature type="region of interest" description="Disordered" evidence="1">
    <location>
        <begin position="1"/>
        <end position="22"/>
    </location>
</feature>
<keyword evidence="2" id="KW-0240">DNA-directed RNA polymerase</keyword>
<evidence type="ECO:0000313" key="3">
    <source>
        <dbReference type="Proteomes" id="UP000594638"/>
    </source>
</evidence>
<proteinExistence type="predicted"/>
<dbReference type="Proteomes" id="UP000594638">
    <property type="component" value="Unassembled WGS sequence"/>
</dbReference>
<evidence type="ECO:0000313" key="2">
    <source>
        <dbReference type="EMBL" id="CAA3033272.1"/>
    </source>
</evidence>
<protein>
    <submittedName>
        <fullName evidence="2">DNA-directed RNA polymerase V subunit 1</fullName>
    </submittedName>
</protein>
<dbReference type="OrthoDB" id="1926397at2759"/>
<dbReference type="GO" id="GO:0000428">
    <property type="term" value="C:DNA-directed RNA polymerase complex"/>
    <property type="evidence" value="ECO:0007669"/>
    <property type="project" value="UniProtKB-KW"/>
</dbReference>
<dbReference type="AlphaFoldDB" id="A0A8S0VJY3"/>
<organism evidence="2 3">
    <name type="scientific">Olea europaea subsp. europaea</name>
    <dbReference type="NCBI Taxonomy" id="158383"/>
    <lineage>
        <taxon>Eukaryota</taxon>
        <taxon>Viridiplantae</taxon>
        <taxon>Streptophyta</taxon>
        <taxon>Embryophyta</taxon>
        <taxon>Tracheophyta</taxon>
        <taxon>Spermatophyta</taxon>
        <taxon>Magnoliopsida</taxon>
        <taxon>eudicotyledons</taxon>
        <taxon>Gunneridae</taxon>
        <taxon>Pentapetalae</taxon>
        <taxon>asterids</taxon>
        <taxon>lamiids</taxon>
        <taxon>Lamiales</taxon>
        <taxon>Oleaceae</taxon>
        <taxon>Oleeae</taxon>
        <taxon>Olea</taxon>
    </lineage>
</organism>
<comment type="caution">
    <text evidence="2">The sequence shown here is derived from an EMBL/GenBank/DDBJ whole genome shotgun (WGS) entry which is preliminary data.</text>
</comment>
<evidence type="ECO:0000256" key="1">
    <source>
        <dbReference type="SAM" id="MobiDB-lite"/>
    </source>
</evidence>